<gene>
    <name evidence="2" type="ORF">CYCCA115_LOCUS20010</name>
</gene>
<comment type="caution">
    <text evidence="2">The sequence shown here is derived from an EMBL/GenBank/DDBJ whole genome shotgun (WGS) entry which is preliminary data.</text>
</comment>
<sequence length="271" mass="29938">MNGSARPTETLASQPLVEMACDGLIALDKFFSEAHLSSSGAQLDLASTIRALLCHLPLQVHRRHVKGHLDKHRPFSQLDWLEQRNVEVDSKAQSYSRLLESTGQSAASNPRFFHEPLPSKDRFSEQSICEVNWLPLARAMKALPTNLQRWTPKHISGMTGVGKCFAIWNCSAKSSCPRCSSCPVEDHLHVPRCPAPTAAAEWLKRHLAFRTWMQTQQTAPEIEAFLFEYLKTAASLPWESPPSKPGLAVSASSEVPSPPKPSLGPRASLKA</sequence>
<evidence type="ECO:0000256" key="1">
    <source>
        <dbReference type="SAM" id="MobiDB-lite"/>
    </source>
</evidence>
<name>A0AAD2G5P4_9STRA</name>
<organism evidence="2 3">
    <name type="scientific">Cylindrotheca closterium</name>
    <dbReference type="NCBI Taxonomy" id="2856"/>
    <lineage>
        <taxon>Eukaryota</taxon>
        <taxon>Sar</taxon>
        <taxon>Stramenopiles</taxon>
        <taxon>Ochrophyta</taxon>
        <taxon>Bacillariophyta</taxon>
        <taxon>Bacillariophyceae</taxon>
        <taxon>Bacillariophycidae</taxon>
        <taxon>Bacillariales</taxon>
        <taxon>Bacillariaceae</taxon>
        <taxon>Cylindrotheca</taxon>
    </lineage>
</organism>
<evidence type="ECO:0000313" key="2">
    <source>
        <dbReference type="EMBL" id="CAJ1963112.1"/>
    </source>
</evidence>
<feature type="region of interest" description="Disordered" evidence="1">
    <location>
        <begin position="238"/>
        <end position="271"/>
    </location>
</feature>
<proteinExistence type="predicted"/>
<dbReference type="Proteomes" id="UP001295423">
    <property type="component" value="Unassembled WGS sequence"/>
</dbReference>
<dbReference type="EMBL" id="CAKOGP040002132">
    <property type="protein sequence ID" value="CAJ1963112.1"/>
    <property type="molecule type" value="Genomic_DNA"/>
</dbReference>
<evidence type="ECO:0000313" key="3">
    <source>
        <dbReference type="Proteomes" id="UP001295423"/>
    </source>
</evidence>
<keyword evidence="3" id="KW-1185">Reference proteome</keyword>
<reference evidence="2" key="1">
    <citation type="submission" date="2023-08" db="EMBL/GenBank/DDBJ databases">
        <authorList>
            <person name="Audoor S."/>
            <person name="Bilcke G."/>
        </authorList>
    </citation>
    <scope>NUCLEOTIDE SEQUENCE</scope>
</reference>
<accession>A0AAD2G5P4</accession>
<dbReference type="AlphaFoldDB" id="A0AAD2G5P4"/>
<protein>
    <submittedName>
        <fullName evidence="2">Uncharacterized protein</fullName>
    </submittedName>
</protein>